<evidence type="ECO:0000313" key="1">
    <source>
        <dbReference type="EMBL" id="EFE72607.2"/>
    </source>
</evidence>
<gene>
    <name evidence="1" type="ORF">SSFG_07842</name>
</gene>
<protein>
    <submittedName>
        <fullName evidence="1">Predicted protein</fullName>
    </submittedName>
</protein>
<evidence type="ECO:0000313" key="2">
    <source>
        <dbReference type="Proteomes" id="UP000003824"/>
    </source>
</evidence>
<dbReference type="EMBL" id="DS999642">
    <property type="protein sequence ID" value="EFE72607.2"/>
    <property type="molecule type" value="Genomic_DNA"/>
</dbReference>
<reference evidence="2" key="1">
    <citation type="submission" date="2008-12" db="EMBL/GenBank/DDBJ databases">
        <title>Annotation of Streptomyces ghanaensis ATCC 14672.</title>
        <authorList>
            <consortium name="The Broad Institute Genome Sequencing Platform"/>
            <consortium name="Broad Institute Microbial Sequencing Center"/>
            <person name="Fischbach M."/>
            <person name="Ward D."/>
            <person name="Young S."/>
            <person name="Kodira C.D."/>
            <person name="Zeng Q."/>
            <person name="Koehrsen M."/>
            <person name="Godfrey P."/>
            <person name="Alvarado L."/>
            <person name="Berlin A.M."/>
            <person name="Borenstein D."/>
            <person name="Chen Z."/>
            <person name="Engels R."/>
            <person name="Freedman E."/>
            <person name="Gellesch M."/>
            <person name="Goldberg J."/>
            <person name="Griggs A."/>
            <person name="Gujja S."/>
            <person name="Heiman D.I."/>
            <person name="Hepburn T.A."/>
            <person name="Howarth C."/>
            <person name="Jen D."/>
            <person name="Larson L."/>
            <person name="Lewis B."/>
            <person name="Mehta T."/>
            <person name="Park D."/>
            <person name="Pearson M."/>
            <person name="Roberts A."/>
            <person name="Saif S."/>
            <person name="Shea T.D."/>
            <person name="Shenoy N."/>
            <person name="Sisk P."/>
            <person name="Stolte C."/>
            <person name="Sykes S.N."/>
            <person name="Walk T."/>
            <person name="White J."/>
            <person name="Yandava C."/>
            <person name="Straight P."/>
            <person name="Clardy J."/>
            <person name="Hung D."/>
            <person name="Kolter R."/>
            <person name="Mekalanos J."/>
            <person name="Walker S."/>
            <person name="Walsh C.T."/>
            <person name="Wieland B.L.C."/>
            <person name="Ilzarbe M."/>
            <person name="Galagan J."/>
            <person name="Nusbaum C."/>
            <person name="Birren B."/>
        </authorList>
    </citation>
    <scope>NUCLEOTIDE SEQUENCE [LARGE SCALE GENOMIC DNA]</scope>
    <source>
        <strain evidence="2">ATCC 14672 / DSM 40746 / JCM 4963 / KCTC 9882 / NRRL B-12104 / FH 1290</strain>
    </source>
</reference>
<dbReference type="Proteomes" id="UP000003824">
    <property type="component" value="Unassembled WGS sequence"/>
</dbReference>
<accession>D6AAS2</accession>
<name>D6AAS2_STRV1</name>
<organism evidence="1 2">
    <name type="scientific">Streptomyces viridosporus (strain ATCC 14672 / DSM 40746 / JCM 4963 / KCTC 9882 / NRRL B-12104 / FH 1290)</name>
    <name type="common">Streptomyces ghanaensis</name>
    <dbReference type="NCBI Taxonomy" id="566461"/>
    <lineage>
        <taxon>Bacteria</taxon>
        <taxon>Bacillati</taxon>
        <taxon>Actinomycetota</taxon>
        <taxon>Actinomycetes</taxon>
        <taxon>Kitasatosporales</taxon>
        <taxon>Streptomycetaceae</taxon>
        <taxon>Streptomyces</taxon>
    </lineage>
</organism>
<proteinExistence type="predicted"/>
<sequence length="40" mass="4356">MITNCWGRSAEFSAMILAETSVDHPSEQARNSMGALLRAC</sequence>
<dbReference type="AlphaFoldDB" id="D6AAS2"/>